<name>A0A4R8KPM3_9BURK</name>
<organism evidence="1 2">
    <name type="scientific">Paraburkholderia rhizosphaerae</name>
    <dbReference type="NCBI Taxonomy" id="480658"/>
    <lineage>
        <taxon>Bacteria</taxon>
        <taxon>Pseudomonadati</taxon>
        <taxon>Pseudomonadota</taxon>
        <taxon>Betaproteobacteria</taxon>
        <taxon>Burkholderiales</taxon>
        <taxon>Burkholderiaceae</taxon>
        <taxon>Paraburkholderia</taxon>
    </lineage>
</organism>
<gene>
    <name evidence="1" type="ORF">BX592_1543</name>
</gene>
<sequence>MNKYVISDWINSSGGPLVVMEEAKALLWNGMSGNPSDYDLACQSADYSNKLALHGTDVLVLGDEPLQTAVATSDSRLLIVRWKWADSEADVLGAIEQIDVGMVNIVEKLTINWANQPLVVFDAVDTFHPSRCLRFSAHSGASKVETFIYQPTSRTSLLVHAIAAV</sequence>
<evidence type="ECO:0000313" key="2">
    <source>
        <dbReference type="Proteomes" id="UP000295509"/>
    </source>
</evidence>
<comment type="caution">
    <text evidence="1">The sequence shown here is derived from an EMBL/GenBank/DDBJ whole genome shotgun (WGS) entry which is preliminary data.</text>
</comment>
<dbReference type="AlphaFoldDB" id="A0A4R8KPM3"/>
<dbReference type="RefSeq" id="WP_134197578.1">
    <property type="nucleotide sequence ID" value="NZ_JBHLUW010000003.1"/>
</dbReference>
<reference evidence="1 2" key="1">
    <citation type="submission" date="2019-03" db="EMBL/GenBank/DDBJ databases">
        <title>Genomic Encyclopedia of Type Strains, Phase III (KMG-III): the genomes of soil and plant-associated and newly described type strains.</title>
        <authorList>
            <person name="Whitman W."/>
        </authorList>
    </citation>
    <scope>NUCLEOTIDE SEQUENCE [LARGE SCALE GENOMIC DNA]</scope>
    <source>
        <strain evidence="1 2">LMG 29544</strain>
    </source>
</reference>
<dbReference type="OrthoDB" id="1032342at2"/>
<dbReference type="EMBL" id="SORE01000054">
    <property type="protein sequence ID" value="TDY31248.1"/>
    <property type="molecule type" value="Genomic_DNA"/>
</dbReference>
<dbReference type="Proteomes" id="UP000295509">
    <property type="component" value="Unassembled WGS sequence"/>
</dbReference>
<keyword evidence="2" id="KW-1185">Reference proteome</keyword>
<proteinExistence type="predicted"/>
<protein>
    <submittedName>
        <fullName evidence="1">Immunity protein 21 of polymorphic toxin system</fullName>
    </submittedName>
</protein>
<evidence type="ECO:0000313" key="1">
    <source>
        <dbReference type="EMBL" id="TDY31248.1"/>
    </source>
</evidence>
<accession>A0A4R8KPM3</accession>
<dbReference type="InterPro" id="IPR028961">
    <property type="entry name" value="Imm21"/>
</dbReference>
<dbReference type="Pfam" id="PF15589">
    <property type="entry name" value="Imm21"/>
    <property type="match status" value="1"/>
</dbReference>